<dbReference type="STRING" id="623281.SAMN05421747_11786"/>
<keyword evidence="1" id="KW-0676">Redox-active center</keyword>
<name>A0A1I1L7N5_9SPHI</name>
<sequence>MIRILIIIIFIPYWMCSVGFSQEWVKELQVGDTIPNELWSYPLRVVNHPQGLDTVSLNDYRQNELMILDFWSEGCTPCYMGFYRVDGLPERFTGLQFLLVNARNPYRPDRTSANKIHDVLTALISSMKFSNGLKTPSVVEDTVLTKLFPHRFVPHYVWIGGDGIVKKITQTSEVDEYNIRTFLYFDRRRRMMESGMSIEEIRKIHRY</sequence>
<proteinExistence type="predicted"/>
<keyword evidence="3" id="KW-1185">Reference proteome</keyword>
<evidence type="ECO:0000256" key="1">
    <source>
        <dbReference type="ARBA" id="ARBA00023284"/>
    </source>
</evidence>
<dbReference type="OrthoDB" id="793244at2"/>
<evidence type="ECO:0008006" key="4">
    <source>
        <dbReference type="Google" id="ProtNLM"/>
    </source>
</evidence>
<evidence type="ECO:0000313" key="3">
    <source>
        <dbReference type="Proteomes" id="UP000199577"/>
    </source>
</evidence>
<evidence type="ECO:0000313" key="2">
    <source>
        <dbReference type="EMBL" id="SFC65550.1"/>
    </source>
</evidence>
<dbReference type="EMBL" id="FOLL01000017">
    <property type="protein sequence ID" value="SFC65550.1"/>
    <property type="molecule type" value="Genomic_DNA"/>
</dbReference>
<accession>A0A1I1L7N5</accession>
<dbReference type="PROSITE" id="PS00194">
    <property type="entry name" value="THIOREDOXIN_1"/>
    <property type="match status" value="1"/>
</dbReference>
<dbReference type="SUPFAM" id="SSF52833">
    <property type="entry name" value="Thioredoxin-like"/>
    <property type="match status" value="1"/>
</dbReference>
<dbReference type="Proteomes" id="UP000199577">
    <property type="component" value="Unassembled WGS sequence"/>
</dbReference>
<dbReference type="InterPro" id="IPR017937">
    <property type="entry name" value="Thioredoxin_CS"/>
</dbReference>
<protein>
    <recommendedName>
        <fullName evidence="4">Thioredoxin domain-containing protein</fullName>
    </recommendedName>
</protein>
<organism evidence="2 3">
    <name type="scientific">Parapedobacter composti</name>
    <dbReference type="NCBI Taxonomy" id="623281"/>
    <lineage>
        <taxon>Bacteria</taxon>
        <taxon>Pseudomonadati</taxon>
        <taxon>Bacteroidota</taxon>
        <taxon>Sphingobacteriia</taxon>
        <taxon>Sphingobacteriales</taxon>
        <taxon>Sphingobacteriaceae</taxon>
        <taxon>Parapedobacter</taxon>
    </lineage>
</organism>
<reference evidence="2 3" key="1">
    <citation type="submission" date="2016-10" db="EMBL/GenBank/DDBJ databases">
        <authorList>
            <person name="de Groot N.N."/>
        </authorList>
    </citation>
    <scope>NUCLEOTIDE SEQUENCE [LARGE SCALE GENOMIC DNA]</scope>
    <source>
        <strain evidence="2 3">DSM 22900</strain>
    </source>
</reference>
<dbReference type="AlphaFoldDB" id="A0A1I1L7N5"/>
<dbReference type="Gene3D" id="3.40.30.10">
    <property type="entry name" value="Glutaredoxin"/>
    <property type="match status" value="1"/>
</dbReference>
<dbReference type="InterPro" id="IPR036249">
    <property type="entry name" value="Thioredoxin-like_sf"/>
</dbReference>
<gene>
    <name evidence="2" type="ORF">SAMN05421747_11786</name>
</gene>